<dbReference type="EMBL" id="JAPFFF010000013">
    <property type="protein sequence ID" value="KAK8871542.1"/>
    <property type="molecule type" value="Genomic_DNA"/>
</dbReference>
<evidence type="ECO:0000259" key="2">
    <source>
        <dbReference type="Pfam" id="PF13229"/>
    </source>
</evidence>
<dbReference type="Pfam" id="PF13229">
    <property type="entry name" value="Beta_helix"/>
    <property type="match status" value="1"/>
</dbReference>
<accession>A0ABR2J0W2</accession>
<keyword evidence="1" id="KW-1133">Transmembrane helix</keyword>
<evidence type="ECO:0000313" key="4">
    <source>
        <dbReference type="Proteomes" id="UP001470230"/>
    </source>
</evidence>
<dbReference type="PANTHER" id="PTHR36453:SF1">
    <property type="entry name" value="RIGHT HANDED BETA HELIX DOMAIN-CONTAINING PROTEIN"/>
    <property type="match status" value="1"/>
</dbReference>
<dbReference type="Gene3D" id="2.160.20.10">
    <property type="entry name" value="Single-stranded right-handed beta-helix, Pectin lyase-like"/>
    <property type="match status" value="2"/>
</dbReference>
<feature type="transmembrane region" description="Helical" evidence="1">
    <location>
        <begin position="862"/>
        <end position="884"/>
    </location>
</feature>
<dbReference type="InterPro" id="IPR012334">
    <property type="entry name" value="Pectin_lyas_fold"/>
</dbReference>
<feature type="domain" description="Right handed beta helix" evidence="2">
    <location>
        <begin position="277"/>
        <end position="410"/>
    </location>
</feature>
<dbReference type="Proteomes" id="UP001470230">
    <property type="component" value="Unassembled WGS sequence"/>
</dbReference>
<dbReference type="InterPro" id="IPR039448">
    <property type="entry name" value="Beta_helix"/>
</dbReference>
<keyword evidence="1" id="KW-0472">Membrane</keyword>
<dbReference type="SUPFAM" id="SSF51126">
    <property type="entry name" value="Pectin lyase-like"/>
    <property type="match status" value="2"/>
</dbReference>
<name>A0ABR2J0W2_9EUKA</name>
<dbReference type="InterPro" id="IPR011050">
    <property type="entry name" value="Pectin_lyase_fold/virulence"/>
</dbReference>
<dbReference type="InterPro" id="IPR006626">
    <property type="entry name" value="PbH1"/>
</dbReference>
<evidence type="ECO:0000313" key="3">
    <source>
        <dbReference type="EMBL" id="KAK8871542.1"/>
    </source>
</evidence>
<gene>
    <name evidence="3" type="ORF">M9Y10_007274</name>
</gene>
<dbReference type="PANTHER" id="PTHR36453">
    <property type="entry name" value="SECRETED PROTEIN-RELATED"/>
    <property type="match status" value="1"/>
</dbReference>
<keyword evidence="1" id="KW-0812">Transmembrane</keyword>
<keyword evidence="4" id="KW-1185">Reference proteome</keyword>
<organism evidence="3 4">
    <name type="scientific">Tritrichomonas musculus</name>
    <dbReference type="NCBI Taxonomy" id="1915356"/>
    <lineage>
        <taxon>Eukaryota</taxon>
        <taxon>Metamonada</taxon>
        <taxon>Parabasalia</taxon>
        <taxon>Tritrichomonadida</taxon>
        <taxon>Tritrichomonadidae</taxon>
        <taxon>Tritrichomonas</taxon>
    </lineage>
</organism>
<reference evidence="3 4" key="1">
    <citation type="submission" date="2024-04" db="EMBL/GenBank/DDBJ databases">
        <title>Tritrichomonas musculus Genome.</title>
        <authorList>
            <person name="Alves-Ferreira E."/>
            <person name="Grigg M."/>
            <person name="Lorenzi H."/>
            <person name="Galac M."/>
        </authorList>
    </citation>
    <scope>NUCLEOTIDE SEQUENCE [LARGE SCALE GENOMIC DNA]</scope>
    <source>
        <strain evidence="3 4">EAF2021</strain>
    </source>
</reference>
<sequence>MICFFFSIAVATGDFYTWYFSPNGNMSNQGTEESPYEMNVDEINRKMKRIGSNANYRFVLMEGDYHIPGTYGLTFSKLTGNAHSVHIISQEGKRVRFIGGQKITNWTQSTLYPHLWTTTLDIQISQLFVNDKRASCSRVPKNHKKARTLYFTKYDDEKNSSYEIRKYWVQHDCINLLSKLPTDELKKARITDFHGGRWNRDSIDRIDTKNDIIYTRVLKSSIPNFGVYPIKRDDMYFIDNLFCALTNPGEWYQFPNGTLYYYPTKDDSSMNDIEAYFSDQGMGIHTAQKDNILIENIEIYYMNSHAIYNSMASNVTVRNVTVKHCMNGFSTNGQDGLIENSLFEDIGGYGGRFHSTKNVTLRNCIFRRLNRESYDQGGLYVAVNNYNLSILNNDISGSYSAPIIVSGRSSYVMDVIQNVTIKDNHIHHSGLNVMDDFGGVQGLAIPNGCIVDHNWIHDMNAAKSIGNGLFFGTGAAGVIMKNNLVHDISHDALKMDHGVNITLHNNILAYANYMMTWTRYVADTFTFHIDNNIFDSQRVYVMTGPWANEESKYYINKNIYWHQNDTSKLTWVYKTFDKWQELGNDLNSYVTDPLFVDSSKRNFNFKSKDAANKIGFKPFSMTFGVIGDEWRKNAADFKQEEPYGTPISSPVKGSYMFEDSEDECIMKMVTEFSKAQISTDKVYNGKKSLKLESTGGIKIDKDRPNVKTTLNWNEGLGEFSLVLFMEDKSWVHFGLDFDNKFVLKNGTVTFGKTEIGQFPYGKWFQLKVLAGYGENNNGTIKIAIDEKESVEVNSTYKRSTEALLEVVNSTTNVYVDNLNAKLDCKALDYFDSFASDSGNDDDDDNNNDGNNNSKNKNKKTTIIIVVVVIVVVAAVVGIVVFFILRKRKRSNVDSDMLEE</sequence>
<evidence type="ECO:0000256" key="1">
    <source>
        <dbReference type="SAM" id="Phobius"/>
    </source>
</evidence>
<proteinExistence type="predicted"/>
<dbReference type="SMART" id="SM00710">
    <property type="entry name" value="PbH1"/>
    <property type="match status" value="7"/>
</dbReference>
<protein>
    <recommendedName>
        <fullName evidence="2">Right handed beta helix domain-containing protein</fullName>
    </recommendedName>
</protein>
<comment type="caution">
    <text evidence="3">The sequence shown here is derived from an EMBL/GenBank/DDBJ whole genome shotgun (WGS) entry which is preliminary data.</text>
</comment>